<feature type="transmembrane region" description="Helical" evidence="2">
    <location>
        <begin position="43"/>
        <end position="59"/>
    </location>
</feature>
<proteinExistence type="predicted"/>
<evidence type="ECO:0000256" key="2">
    <source>
        <dbReference type="SAM" id="Phobius"/>
    </source>
</evidence>
<dbReference type="VEuPathDB" id="TriTrypDB:BSAL_53785"/>
<feature type="region of interest" description="Disordered" evidence="1">
    <location>
        <begin position="1"/>
        <end position="30"/>
    </location>
</feature>
<protein>
    <submittedName>
        <fullName evidence="3">Transmembrane protein, putative</fullName>
    </submittedName>
</protein>
<dbReference type="Proteomes" id="UP000051952">
    <property type="component" value="Unassembled WGS sequence"/>
</dbReference>
<organism evidence="3 4">
    <name type="scientific">Bodo saltans</name>
    <name type="common">Flagellated protozoan</name>
    <dbReference type="NCBI Taxonomy" id="75058"/>
    <lineage>
        <taxon>Eukaryota</taxon>
        <taxon>Discoba</taxon>
        <taxon>Euglenozoa</taxon>
        <taxon>Kinetoplastea</taxon>
        <taxon>Metakinetoplastina</taxon>
        <taxon>Eubodonida</taxon>
        <taxon>Bodonidae</taxon>
        <taxon>Bodo</taxon>
    </lineage>
</organism>
<accession>A0A0S4IQN9</accession>
<dbReference type="EMBL" id="CYKH01000115">
    <property type="protein sequence ID" value="CUE71957.1"/>
    <property type="molecule type" value="Genomic_DNA"/>
</dbReference>
<reference evidence="4" key="1">
    <citation type="submission" date="2015-09" db="EMBL/GenBank/DDBJ databases">
        <authorList>
            <consortium name="Pathogen Informatics"/>
        </authorList>
    </citation>
    <scope>NUCLEOTIDE SEQUENCE [LARGE SCALE GENOMIC DNA]</scope>
    <source>
        <strain evidence="4">Lake Konstanz</strain>
    </source>
</reference>
<keyword evidence="2 3" id="KW-0812">Transmembrane</keyword>
<keyword evidence="2" id="KW-1133">Transmembrane helix</keyword>
<evidence type="ECO:0000256" key="1">
    <source>
        <dbReference type="SAM" id="MobiDB-lite"/>
    </source>
</evidence>
<name>A0A0S4IQN9_BODSA</name>
<evidence type="ECO:0000313" key="4">
    <source>
        <dbReference type="Proteomes" id="UP000051952"/>
    </source>
</evidence>
<evidence type="ECO:0000313" key="3">
    <source>
        <dbReference type="EMBL" id="CUE71957.1"/>
    </source>
</evidence>
<keyword evidence="2" id="KW-0472">Membrane</keyword>
<gene>
    <name evidence="3" type="ORF">BSAL_53785</name>
</gene>
<sequence length="88" mass="10863">MPDEWQDEPSPSPVQQHQQVGGEHHETVVERRHRRRRRRLMRRVRRFIMWLSGGYLVWWLHWESIQLYLCASVLWLVYTSLEGDKKPR</sequence>
<keyword evidence="4" id="KW-1185">Reference proteome</keyword>
<dbReference type="AlphaFoldDB" id="A0A0S4IQN9"/>